<evidence type="ECO:0000313" key="11">
    <source>
        <dbReference type="EMBL" id="BBA37133.1"/>
    </source>
</evidence>
<dbReference type="SUPFAM" id="SSF55785">
    <property type="entry name" value="PYP-like sensor domain (PAS domain)"/>
    <property type="match status" value="1"/>
</dbReference>
<dbReference type="PROSITE" id="PS50110">
    <property type="entry name" value="RESPONSE_REGULATORY"/>
    <property type="match status" value="1"/>
</dbReference>
<evidence type="ECO:0000313" key="12">
    <source>
        <dbReference type="Proteomes" id="UP000266313"/>
    </source>
</evidence>
<dbReference type="NCBIfam" id="TIGR00229">
    <property type="entry name" value="sensory_box"/>
    <property type="match status" value="1"/>
</dbReference>
<dbReference type="SMART" id="SM00091">
    <property type="entry name" value="PAS"/>
    <property type="match status" value="1"/>
</dbReference>
<dbReference type="Gene3D" id="3.40.50.2300">
    <property type="match status" value="1"/>
</dbReference>
<dbReference type="InterPro" id="IPR005467">
    <property type="entry name" value="His_kinase_dom"/>
</dbReference>
<dbReference type="InterPro" id="IPR013655">
    <property type="entry name" value="PAS_fold_3"/>
</dbReference>
<dbReference type="CDD" id="cd00082">
    <property type="entry name" value="HisKA"/>
    <property type="match status" value="1"/>
</dbReference>
<evidence type="ECO:0000259" key="9">
    <source>
        <dbReference type="PROSITE" id="PS50112"/>
    </source>
</evidence>
<dbReference type="PROSITE" id="PS50112">
    <property type="entry name" value="PAS"/>
    <property type="match status" value="1"/>
</dbReference>
<gene>
    <name evidence="11" type="ORF">sS8_5211</name>
</gene>
<dbReference type="InterPro" id="IPR003661">
    <property type="entry name" value="HisK_dim/P_dom"/>
</dbReference>
<evidence type="ECO:0000256" key="5">
    <source>
        <dbReference type="ARBA" id="ARBA00022777"/>
    </source>
</evidence>
<feature type="domain" description="PAS" evidence="9">
    <location>
        <begin position="191"/>
        <end position="261"/>
    </location>
</feature>
<keyword evidence="4" id="KW-0808">Transferase</keyword>
<dbReference type="SMART" id="SM00388">
    <property type="entry name" value="HisKA"/>
    <property type="match status" value="1"/>
</dbReference>
<dbReference type="PROSITE" id="PS50109">
    <property type="entry name" value="HIS_KIN"/>
    <property type="match status" value="1"/>
</dbReference>
<reference evidence="11 12" key="1">
    <citation type="submission" date="2016-12" db="EMBL/GenBank/DDBJ databases">
        <title>Genome sequencing of Methylocaldum marinum.</title>
        <authorList>
            <person name="Takeuchi M."/>
            <person name="Kamagata Y."/>
            <person name="Hiraoka S."/>
            <person name="Oshima K."/>
            <person name="Hattori M."/>
            <person name="Iwasaki W."/>
        </authorList>
    </citation>
    <scope>NUCLEOTIDE SEQUENCE [LARGE SCALE GENOMIC DNA]</scope>
    <source>
        <strain evidence="11 12">S8</strain>
    </source>
</reference>
<evidence type="ECO:0000256" key="2">
    <source>
        <dbReference type="ARBA" id="ARBA00012438"/>
    </source>
</evidence>
<dbReference type="InterPro" id="IPR001789">
    <property type="entry name" value="Sig_transdc_resp-reg_receiver"/>
</dbReference>
<protein>
    <recommendedName>
        <fullName evidence="2">histidine kinase</fullName>
        <ecNumber evidence="2">2.7.13.3</ecNumber>
    </recommendedName>
</protein>
<evidence type="ECO:0000256" key="3">
    <source>
        <dbReference type="ARBA" id="ARBA00022553"/>
    </source>
</evidence>
<dbReference type="InterPro" id="IPR011006">
    <property type="entry name" value="CheY-like_superfamily"/>
</dbReference>
<dbReference type="SMART" id="SM00086">
    <property type="entry name" value="PAC"/>
    <property type="match status" value="1"/>
</dbReference>
<dbReference type="InterPro" id="IPR001610">
    <property type="entry name" value="PAC"/>
</dbReference>
<dbReference type="SMART" id="SM00448">
    <property type="entry name" value="REC"/>
    <property type="match status" value="1"/>
</dbReference>
<dbReference type="InterPro" id="IPR000700">
    <property type="entry name" value="PAS-assoc_C"/>
</dbReference>
<dbReference type="SUPFAM" id="SSF52172">
    <property type="entry name" value="CheY-like"/>
    <property type="match status" value="1"/>
</dbReference>
<dbReference type="PROSITE" id="PS50113">
    <property type="entry name" value="PAC"/>
    <property type="match status" value="1"/>
</dbReference>
<dbReference type="FunFam" id="3.30.450.20:FF:000099">
    <property type="entry name" value="Sensory box sensor histidine kinase"/>
    <property type="match status" value="1"/>
</dbReference>
<dbReference type="AlphaFoldDB" id="A0A250KZL9"/>
<dbReference type="PANTHER" id="PTHR43547:SF2">
    <property type="entry name" value="HYBRID SIGNAL TRANSDUCTION HISTIDINE KINASE C"/>
    <property type="match status" value="1"/>
</dbReference>
<dbReference type="Pfam" id="PF02518">
    <property type="entry name" value="HATPase_c"/>
    <property type="match status" value="1"/>
</dbReference>
<dbReference type="Gene3D" id="3.30.450.20">
    <property type="entry name" value="PAS domain"/>
    <property type="match status" value="1"/>
</dbReference>
<dbReference type="InterPro" id="IPR000014">
    <property type="entry name" value="PAS"/>
</dbReference>
<evidence type="ECO:0000256" key="1">
    <source>
        <dbReference type="ARBA" id="ARBA00000085"/>
    </source>
</evidence>
<dbReference type="PRINTS" id="PR00344">
    <property type="entry name" value="BCTRLSENSOR"/>
</dbReference>
<dbReference type="SUPFAM" id="SSF55874">
    <property type="entry name" value="ATPase domain of HSP90 chaperone/DNA topoisomerase II/histidine kinase"/>
    <property type="match status" value="1"/>
</dbReference>
<accession>A0A250KZL9</accession>
<dbReference type="Gene3D" id="3.30.565.10">
    <property type="entry name" value="Histidine kinase-like ATPase, C-terminal domain"/>
    <property type="match status" value="1"/>
</dbReference>
<dbReference type="EC" id="2.7.13.3" evidence="2"/>
<keyword evidence="3 6" id="KW-0597">Phosphoprotein</keyword>
<evidence type="ECO:0000256" key="4">
    <source>
        <dbReference type="ARBA" id="ARBA00022679"/>
    </source>
</evidence>
<dbReference type="CDD" id="cd00075">
    <property type="entry name" value="HATPase"/>
    <property type="match status" value="1"/>
</dbReference>
<dbReference type="InterPro" id="IPR036097">
    <property type="entry name" value="HisK_dim/P_sf"/>
</dbReference>
<dbReference type="InterPro" id="IPR035965">
    <property type="entry name" value="PAS-like_dom_sf"/>
</dbReference>
<evidence type="ECO:0000256" key="6">
    <source>
        <dbReference type="PROSITE-ProRule" id="PRU00169"/>
    </source>
</evidence>
<dbReference type="RefSeq" id="WP_119632170.1">
    <property type="nucleotide sequence ID" value="NZ_AP017928.1"/>
</dbReference>
<keyword evidence="5" id="KW-0418">Kinase</keyword>
<dbReference type="FunFam" id="3.30.565.10:FF:000006">
    <property type="entry name" value="Sensor histidine kinase WalK"/>
    <property type="match status" value="1"/>
</dbReference>
<dbReference type="Pfam" id="PF00512">
    <property type="entry name" value="HisKA"/>
    <property type="match status" value="1"/>
</dbReference>
<feature type="domain" description="Response regulatory" evidence="8">
    <location>
        <begin position="17"/>
        <end position="132"/>
    </location>
</feature>
<dbReference type="Pfam" id="PF08447">
    <property type="entry name" value="PAS_3"/>
    <property type="match status" value="1"/>
</dbReference>
<dbReference type="SUPFAM" id="SSF47384">
    <property type="entry name" value="Homodimeric domain of signal transducing histidine kinase"/>
    <property type="match status" value="1"/>
</dbReference>
<evidence type="ECO:0000259" key="8">
    <source>
        <dbReference type="PROSITE" id="PS50110"/>
    </source>
</evidence>
<dbReference type="Gene3D" id="1.10.287.130">
    <property type="match status" value="1"/>
</dbReference>
<dbReference type="Proteomes" id="UP000266313">
    <property type="component" value="Chromosome"/>
</dbReference>
<feature type="modified residue" description="4-aspartylphosphate" evidence="6">
    <location>
        <position position="68"/>
    </location>
</feature>
<feature type="domain" description="Histidine kinase" evidence="7">
    <location>
        <begin position="327"/>
        <end position="545"/>
    </location>
</feature>
<dbReference type="InterPro" id="IPR004358">
    <property type="entry name" value="Sig_transdc_His_kin-like_C"/>
</dbReference>
<evidence type="ECO:0000259" key="10">
    <source>
        <dbReference type="PROSITE" id="PS50113"/>
    </source>
</evidence>
<dbReference type="Pfam" id="PF00072">
    <property type="entry name" value="Response_reg"/>
    <property type="match status" value="1"/>
</dbReference>
<dbReference type="GO" id="GO:0005886">
    <property type="term" value="C:plasma membrane"/>
    <property type="evidence" value="ECO:0007669"/>
    <property type="project" value="UniProtKB-ARBA"/>
</dbReference>
<name>A0A250KZL9_9GAMM</name>
<dbReference type="EMBL" id="AP017928">
    <property type="protein sequence ID" value="BBA37133.1"/>
    <property type="molecule type" value="Genomic_DNA"/>
</dbReference>
<proteinExistence type="predicted"/>
<sequence>MKPEPPTTALGTEAVLHILLAEDDPSHAELIQRAFETHGEPIRLTVARQLREARETLEADLPDIVITDLRLPDGQGTELLPQKDSDRPYPVIVMTGYGSETIAVEAMKAGALDYLVKSEATLAALPAIVKCTMGKWHEITERKRAQEALRLAYSELEARVRERTSELTRANETLRREIAERTRVERALRLTKQRFLALAETVPDIVFTVCPDGRVDYTNPRFQEFTGQSYDSKKGLSWTQALHPEEVERVNAHRRHCLRTGEPYEMKHRLRHRDGEYRWVLCRARPIRDDAGRIVKWFGSCSDIDDLIRAQNSLQDADHRKNEFLAMLAHELRNPLGPIRNAVRLLKKIDPHHPQHCWAEDVIDRQTAHLVRLVDDLLDVSRITRGKVELQKDTVELGEIVARAIEVTRPLLDERKHAFTVTLPSTAVYLRGDSVRLVQVLGNLLNNAAKYTPKGGALWLTATRDGSHIVLRIRDTGLGIPPETLPYVFDLFIQAERTLDRSQGGLGIGLTVVRSLVEMHGGTVDVSSSGPGQGSEFVVRLPILPGLSPAQTLSGK</sequence>
<keyword evidence="12" id="KW-1185">Reference proteome</keyword>
<dbReference type="CDD" id="cd00156">
    <property type="entry name" value="REC"/>
    <property type="match status" value="1"/>
</dbReference>
<dbReference type="CDD" id="cd00130">
    <property type="entry name" value="PAS"/>
    <property type="match status" value="1"/>
</dbReference>
<evidence type="ECO:0000259" key="7">
    <source>
        <dbReference type="PROSITE" id="PS50109"/>
    </source>
</evidence>
<feature type="domain" description="PAC" evidence="10">
    <location>
        <begin position="264"/>
        <end position="316"/>
    </location>
</feature>
<dbReference type="InterPro" id="IPR036890">
    <property type="entry name" value="HATPase_C_sf"/>
</dbReference>
<dbReference type="InterPro" id="IPR003594">
    <property type="entry name" value="HATPase_dom"/>
</dbReference>
<dbReference type="KEGG" id="mmai:sS8_5211"/>
<organism evidence="11 12">
    <name type="scientific">Methylocaldum marinum</name>
    <dbReference type="NCBI Taxonomy" id="1432792"/>
    <lineage>
        <taxon>Bacteria</taxon>
        <taxon>Pseudomonadati</taxon>
        <taxon>Pseudomonadota</taxon>
        <taxon>Gammaproteobacteria</taxon>
        <taxon>Methylococcales</taxon>
        <taxon>Methylococcaceae</taxon>
        <taxon>Methylocaldum</taxon>
    </lineage>
</organism>
<dbReference type="PANTHER" id="PTHR43547">
    <property type="entry name" value="TWO-COMPONENT HISTIDINE KINASE"/>
    <property type="match status" value="1"/>
</dbReference>
<comment type="catalytic activity">
    <reaction evidence="1">
        <text>ATP + protein L-histidine = ADP + protein N-phospho-L-histidine.</text>
        <dbReference type="EC" id="2.7.13.3"/>
    </reaction>
</comment>
<dbReference type="GO" id="GO:0000155">
    <property type="term" value="F:phosphorelay sensor kinase activity"/>
    <property type="evidence" value="ECO:0007669"/>
    <property type="project" value="InterPro"/>
</dbReference>
<dbReference type="OrthoDB" id="9772100at2"/>
<dbReference type="SMART" id="SM00387">
    <property type="entry name" value="HATPase_c"/>
    <property type="match status" value="1"/>
</dbReference>